<dbReference type="EMBL" id="CAJVQB010007654">
    <property type="protein sequence ID" value="CAG8706914.1"/>
    <property type="molecule type" value="Genomic_DNA"/>
</dbReference>
<feature type="non-terminal residue" evidence="1">
    <location>
        <position position="104"/>
    </location>
</feature>
<evidence type="ECO:0000313" key="1">
    <source>
        <dbReference type="EMBL" id="CAG8706914.1"/>
    </source>
</evidence>
<evidence type="ECO:0000313" key="2">
    <source>
        <dbReference type="Proteomes" id="UP000789901"/>
    </source>
</evidence>
<sequence>MDILSYIGYAPNYKVQPYIESSIRLGVISPWGFVQKNLFKNKYKEKLLPFAVDLQSDEPDIEENTNIKEDVNSSIQKRLDNLEKRVKLYENIIDISLLTSVEKN</sequence>
<organism evidence="1 2">
    <name type="scientific">Gigaspora margarita</name>
    <dbReference type="NCBI Taxonomy" id="4874"/>
    <lineage>
        <taxon>Eukaryota</taxon>
        <taxon>Fungi</taxon>
        <taxon>Fungi incertae sedis</taxon>
        <taxon>Mucoromycota</taxon>
        <taxon>Glomeromycotina</taxon>
        <taxon>Glomeromycetes</taxon>
        <taxon>Diversisporales</taxon>
        <taxon>Gigasporaceae</taxon>
        <taxon>Gigaspora</taxon>
    </lineage>
</organism>
<comment type="caution">
    <text evidence="1">The sequence shown here is derived from an EMBL/GenBank/DDBJ whole genome shotgun (WGS) entry which is preliminary data.</text>
</comment>
<name>A0ABN7UZC4_GIGMA</name>
<dbReference type="Proteomes" id="UP000789901">
    <property type="component" value="Unassembled WGS sequence"/>
</dbReference>
<reference evidence="1 2" key="1">
    <citation type="submission" date="2021-06" db="EMBL/GenBank/DDBJ databases">
        <authorList>
            <person name="Kallberg Y."/>
            <person name="Tangrot J."/>
            <person name="Rosling A."/>
        </authorList>
    </citation>
    <scope>NUCLEOTIDE SEQUENCE [LARGE SCALE GENOMIC DNA]</scope>
    <source>
        <strain evidence="1 2">120-4 pot B 10/14</strain>
    </source>
</reference>
<keyword evidence="2" id="KW-1185">Reference proteome</keyword>
<accession>A0ABN7UZC4</accession>
<protein>
    <submittedName>
        <fullName evidence="1">31116_t:CDS:1</fullName>
    </submittedName>
</protein>
<gene>
    <name evidence="1" type="ORF">GMARGA_LOCUS12502</name>
</gene>
<proteinExistence type="predicted"/>